<dbReference type="InterPro" id="IPR027417">
    <property type="entry name" value="P-loop_NTPase"/>
</dbReference>
<keyword evidence="4" id="KW-1185">Reference proteome</keyword>
<accession>A0A4S3KLY3</accession>
<dbReference type="EMBL" id="MWQO01000036">
    <property type="protein sequence ID" value="THD09750.1"/>
    <property type="molecule type" value="Genomic_DNA"/>
</dbReference>
<dbReference type="Gene3D" id="3.40.50.300">
    <property type="entry name" value="P-loop containing nucleotide triphosphate hydrolases"/>
    <property type="match status" value="1"/>
</dbReference>
<dbReference type="PANTHER" id="PTHR30050">
    <property type="entry name" value="CHROMOSOMAL REPLICATION INITIATOR PROTEIN DNAA"/>
    <property type="match status" value="1"/>
</dbReference>
<dbReference type="InterPro" id="IPR055199">
    <property type="entry name" value="Hda_lid"/>
</dbReference>
<evidence type="ECO:0000313" key="4">
    <source>
        <dbReference type="Proteomes" id="UP000307749"/>
    </source>
</evidence>
<dbReference type="Pfam" id="PF00308">
    <property type="entry name" value="Bac_DnaA"/>
    <property type="match status" value="1"/>
</dbReference>
<feature type="domain" description="Chromosomal replication initiator protein DnaA ATPAse" evidence="1">
    <location>
        <begin position="18"/>
        <end position="157"/>
    </location>
</feature>
<dbReference type="Pfam" id="PF22688">
    <property type="entry name" value="Hda_lid"/>
    <property type="match status" value="1"/>
</dbReference>
<evidence type="ECO:0000259" key="1">
    <source>
        <dbReference type="Pfam" id="PF00308"/>
    </source>
</evidence>
<sequence>MNPAEARQLPLALRWPPRQRFEHFRSAPGNAPALAAVQALALGTQAPWVLLSGPSGSGKTHLLVAACQAAQAAGRRAQYLDAARLRADAGALRALGGAELLALDDVQALAGHAEAEHALFDLYNRLRAEGSSLLLASALPLSALAPGLPDLRSRLGACMQAALSALDESARRALVQEWAAARGIDLEPAVLDWLFARAARDLRSLHELFERIDRAALAGRRRITIPFLRALLAAHDGAAAS</sequence>
<dbReference type="RefSeq" id="WP_081126613.1">
    <property type="nucleotide sequence ID" value="NZ_LDOS01000001.1"/>
</dbReference>
<dbReference type="NCBIfam" id="TIGR03420">
    <property type="entry name" value="DnaA_homol_Hda"/>
    <property type="match status" value="1"/>
</dbReference>
<comment type="caution">
    <text evidence="3">The sequence shown here is derived from an EMBL/GenBank/DDBJ whole genome shotgun (WGS) entry which is preliminary data.</text>
</comment>
<dbReference type="InterPro" id="IPR013317">
    <property type="entry name" value="DnaA_dom"/>
</dbReference>
<dbReference type="OrthoDB" id="9784878at2"/>
<reference evidence="3 4" key="1">
    <citation type="submission" date="2017-02" db="EMBL/GenBank/DDBJ databases">
        <title>Whole genome sequencing of Metallibacterium scheffleri DSM 24874 (T).</title>
        <authorList>
            <person name="Kumar S."/>
            <person name="Patil P."/>
            <person name="Patil P.B."/>
        </authorList>
    </citation>
    <scope>NUCLEOTIDE SEQUENCE [LARGE SCALE GENOMIC DNA]</scope>
    <source>
        <strain evidence="3 4">DSM 24874</strain>
    </source>
</reference>
<evidence type="ECO:0000313" key="3">
    <source>
        <dbReference type="EMBL" id="THD09750.1"/>
    </source>
</evidence>
<dbReference type="STRING" id="993689.GCA_002077135_01314"/>
<dbReference type="SUPFAM" id="SSF52540">
    <property type="entry name" value="P-loop containing nucleoside triphosphate hydrolases"/>
    <property type="match status" value="1"/>
</dbReference>
<evidence type="ECO:0000259" key="2">
    <source>
        <dbReference type="Pfam" id="PF22688"/>
    </source>
</evidence>
<gene>
    <name evidence="3" type="ORF">B1806_10510</name>
</gene>
<feature type="domain" description="Hda lid" evidence="2">
    <location>
        <begin position="170"/>
        <end position="232"/>
    </location>
</feature>
<dbReference type="GO" id="GO:0006270">
    <property type="term" value="P:DNA replication initiation"/>
    <property type="evidence" value="ECO:0007669"/>
    <property type="project" value="TreeGrafter"/>
</dbReference>
<dbReference type="PANTHER" id="PTHR30050:SF5">
    <property type="entry name" value="DNAA REGULATORY INACTIVATOR HDA"/>
    <property type="match status" value="1"/>
</dbReference>
<dbReference type="AlphaFoldDB" id="A0A4S3KLY3"/>
<proteinExistence type="predicted"/>
<organism evidence="3 4">
    <name type="scientific">Metallibacterium scheffleri</name>
    <dbReference type="NCBI Taxonomy" id="993689"/>
    <lineage>
        <taxon>Bacteria</taxon>
        <taxon>Pseudomonadati</taxon>
        <taxon>Pseudomonadota</taxon>
        <taxon>Gammaproteobacteria</taxon>
        <taxon>Lysobacterales</taxon>
        <taxon>Rhodanobacteraceae</taxon>
        <taxon>Metallibacterium</taxon>
    </lineage>
</organism>
<protein>
    <submittedName>
        <fullName evidence="3">DnaA regulatory inactivator Hda</fullName>
    </submittedName>
</protein>
<dbReference type="Proteomes" id="UP000307749">
    <property type="component" value="Unassembled WGS sequence"/>
</dbReference>
<dbReference type="GO" id="GO:0032297">
    <property type="term" value="P:negative regulation of DNA-templated DNA replication initiation"/>
    <property type="evidence" value="ECO:0007669"/>
    <property type="project" value="InterPro"/>
</dbReference>
<dbReference type="Gene3D" id="1.10.8.60">
    <property type="match status" value="1"/>
</dbReference>
<name>A0A4S3KLY3_9GAMM</name>
<dbReference type="InterPro" id="IPR017788">
    <property type="entry name" value="Hda"/>
</dbReference>